<evidence type="ECO:0000256" key="5">
    <source>
        <dbReference type="SAM" id="Phobius"/>
    </source>
</evidence>
<keyword evidence="3 5" id="KW-1133">Transmembrane helix</keyword>
<dbReference type="EMBL" id="BAAAGG010000001">
    <property type="protein sequence ID" value="GAA0750925.1"/>
    <property type="molecule type" value="Genomic_DNA"/>
</dbReference>
<evidence type="ECO:0000256" key="1">
    <source>
        <dbReference type="ARBA" id="ARBA00004141"/>
    </source>
</evidence>
<evidence type="ECO:0000313" key="8">
    <source>
        <dbReference type="Proteomes" id="UP001500185"/>
    </source>
</evidence>
<feature type="transmembrane region" description="Helical" evidence="5">
    <location>
        <begin position="262"/>
        <end position="285"/>
    </location>
</feature>
<evidence type="ECO:0000256" key="2">
    <source>
        <dbReference type="ARBA" id="ARBA00022692"/>
    </source>
</evidence>
<feature type="domain" description="O-antigen ligase-related" evidence="6">
    <location>
        <begin position="128"/>
        <end position="278"/>
    </location>
</feature>
<proteinExistence type="predicted"/>
<feature type="transmembrane region" description="Helical" evidence="5">
    <location>
        <begin position="167"/>
        <end position="187"/>
    </location>
</feature>
<feature type="transmembrane region" description="Helical" evidence="5">
    <location>
        <begin position="88"/>
        <end position="108"/>
    </location>
</feature>
<feature type="transmembrane region" description="Helical" evidence="5">
    <location>
        <begin position="20"/>
        <end position="40"/>
    </location>
</feature>
<feature type="transmembrane region" description="Helical" evidence="5">
    <location>
        <begin position="297"/>
        <end position="313"/>
    </location>
</feature>
<feature type="transmembrane region" description="Helical" evidence="5">
    <location>
        <begin position="208"/>
        <end position="230"/>
    </location>
</feature>
<comment type="subcellular location">
    <subcellularLocation>
        <location evidence="1">Membrane</location>
        <topology evidence="1">Multi-pass membrane protein</topology>
    </subcellularLocation>
</comment>
<name>A0ABP3V7K7_9FLAO</name>
<evidence type="ECO:0000259" key="6">
    <source>
        <dbReference type="Pfam" id="PF04932"/>
    </source>
</evidence>
<sequence>MYSVVISLIFGVNGNFLEILFQTLISIKFFIILLAFIELFKYNYKTLNKFFFIVIGFTVFGLLLHLSFGLKFNQWIGISAFARPDTRYVGFFTHPNHLAYMMIIYAGYILNNKYKINKNLNFKDLLKILICFIIIILADSRTAMLSIGLLITAFYSKYFIKNYKVLLSFLFLGFLASIYAYFFTGLLDSIAQNINQSMDLTSSYIRGNMIYLSGLISIDYFPIGTGAATFGSVISDDIVYEIYGQADRYYFKNEQGIYDSNVASIIGEYGVMGIIFFFFMFYYLLSFLKKISTTKTFVFPIILVFLFYSITNPMLTNNLYTIITSILLVLFITKSSDTQNKIKWKF</sequence>
<feature type="transmembrane region" description="Helical" evidence="5">
    <location>
        <begin position="129"/>
        <end position="155"/>
    </location>
</feature>
<gene>
    <name evidence="7" type="ORF">GCM10009433_00350</name>
</gene>
<keyword evidence="4 5" id="KW-0472">Membrane</keyword>
<keyword evidence="8" id="KW-1185">Reference proteome</keyword>
<reference evidence="8" key="1">
    <citation type="journal article" date="2019" name="Int. J. Syst. Evol. Microbiol.">
        <title>The Global Catalogue of Microorganisms (GCM) 10K type strain sequencing project: providing services to taxonomists for standard genome sequencing and annotation.</title>
        <authorList>
            <consortium name="The Broad Institute Genomics Platform"/>
            <consortium name="The Broad Institute Genome Sequencing Center for Infectious Disease"/>
            <person name="Wu L."/>
            <person name="Ma J."/>
        </authorList>
    </citation>
    <scope>NUCLEOTIDE SEQUENCE [LARGE SCALE GENOMIC DNA]</scope>
    <source>
        <strain evidence="8">JCM 16231</strain>
    </source>
</reference>
<accession>A0ABP3V7K7</accession>
<feature type="transmembrane region" description="Helical" evidence="5">
    <location>
        <begin position="47"/>
        <end position="68"/>
    </location>
</feature>
<protein>
    <recommendedName>
        <fullName evidence="6">O-antigen ligase-related domain-containing protein</fullName>
    </recommendedName>
</protein>
<evidence type="ECO:0000256" key="4">
    <source>
        <dbReference type="ARBA" id="ARBA00023136"/>
    </source>
</evidence>
<evidence type="ECO:0000313" key="7">
    <source>
        <dbReference type="EMBL" id="GAA0750925.1"/>
    </source>
</evidence>
<feature type="transmembrane region" description="Helical" evidence="5">
    <location>
        <begin position="319"/>
        <end position="336"/>
    </location>
</feature>
<keyword evidence="2 5" id="KW-0812">Transmembrane</keyword>
<dbReference type="InterPro" id="IPR007016">
    <property type="entry name" value="O-antigen_ligase-rel_domated"/>
</dbReference>
<dbReference type="Pfam" id="PF04932">
    <property type="entry name" value="Wzy_C"/>
    <property type="match status" value="1"/>
</dbReference>
<organism evidence="7 8">
    <name type="scientific">Psychroflexus lacisalsi</name>
    <dbReference type="NCBI Taxonomy" id="503928"/>
    <lineage>
        <taxon>Bacteria</taxon>
        <taxon>Pseudomonadati</taxon>
        <taxon>Bacteroidota</taxon>
        <taxon>Flavobacteriia</taxon>
        <taxon>Flavobacteriales</taxon>
        <taxon>Flavobacteriaceae</taxon>
        <taxon>Psychroflexus</taxon>
    </lineage>
</organism>
<comment type="caution">
    <text evidence="7">The sequence shown here is derived from an EMBL/GenBank/DDBJ whole genome shotgun (WGS) entry which is preliminary data.</text>
</comment>
<evidence type="ECO:0000256" key="3">
    <source>
        <dbReference type="ARBA" id="ARBA00022989"/>
    </source>
</evidence>
<dbReference type="Proteomes" id="UP001500185">
    <property type="component" value="Unassembled WGS sequence"/>
</dbReference>